<evidence type="ECO:0000256" key="1">
    <source>
        <dbReference type="ARBA" id="ARBA00004651"/>
    </source>
</evidence>
<keyword evidence="3" id="KW-0813">Transport</keyword>
<dbReference type="PANTHER" id="PTHR34979">
    <property type="entry name" value="INNER MEMBRANE PROTEIN YGAZ"/>
    <property type="match status" value="1"/>
</dbReference>
<keyword evidence="7 8" id="KW-0472">Membrane</keyword>
<evidence type="ECO:0000256" key="5">
    <source>
        <dbReference type="ARBA" id="ARBA00022692"/>
    </source>
</evidence>
<dbReference type="EMBL" id="JAPQER010000002">
    <property type="protein sequence ID" value="MCY6484345.1"/>
    <property type="molecule type" value="Genomic_DNA"/>
</dbReference>
<evidence type="ECO:0000256" key="2">
    <source>
        <dbReference type="ARBA" id="ARBA00010735"/>
    </source>
</evidence>
<proteinExistence type="inferred from homology"/>
<comment type="subcellular location">
    <subcellularLocation>
        <location evidence="1">Cell membrane</location>
        <topology evidence="1">Multi-pass membrane protein</topology>
    </subcellularLocation>
</comment>
<dbReference type="Pfam" id="PF03591">
    <property type="entry name" value="AzlC"/>
    <property type="match status" value="1"/>
</dbReference>
<keyword evidence="4" id="KW-1003">Cell membrane</keyword>
<feature type="transmembrane region" description="Helical" evidence="8">
    <location>
        <begin position="20"/>
        <end position="38"/>
    </location>
</feature>
<organism evidence="9 10">
    <name type="scientific">Clostridium aestuarii</name>
    <dbReference type="NCBI Taxonomy" id="338193"/>
    <lineage>
        <taxon>Bacteria</taxon>
        <taxon>Bacillati</taxon>
        <taxon>Bacillota</taxon>
        <taxon>Clostridia</taxon>
        <taxon>Eubacteriales</taxon>
        <taxon>Clostridiaceae</taxon>
        <taxon>Clostridium</taxon>
    </lineage>
</organism>
<dbReference type="Proteomes" id="UP001078443">
    <property type="component" value="Unassembled WGS sequence"/>
</dbReference>
<comment type="caution">
    <text evidence="9">The sequence shown here is derived from an EMBL/GenBank/DDBJ whole genome shotgun (WGS) entry which is preliminary data.</text>
</comment>
<keyword evidence="10" id="KW-1185">Reference proteome</keyword>
<evidence type="ECO:0000256" key="7">
    <source>
        <dbReference type="ARBA" id="ARBA00023136"/>
    </source>
</evidence>
<reference evidence="9" key="1">
    <citation type="submission" date="2022-12" db="EMBL/GenBank/DDBJ databases">
        <authorList>
            <person name="Wang J."/>
        </authorList>
    </citation>
    <scope>NUCLEOTIDE SEQUENCE</scope>
    <source>
        <strain evidence="9">HY-45-18</strain>
    </source>
</reference>
<keyword evidence="6 8" id="KW-1133">Transmembrane helix</keyword>
<dbReference type="PANTHER" id="PTHR34979:SF1">
    <property type="entry name" value="INNER MEMBRANE PROTEIN YGAZ"/>
    <property type="match status" value="1"/>
</dbReference>
<accession>A0ABT4D2E4</accession>
<feature type="transmembrane region" description="Helical" evidence="8">
    <location>
        <begin position="45"/>
        <end position="65"/>
    </location>
</feature>
<feature type="transmembrane region" description="Helical" evidence="8">
    <location>
        <begin position="218"/>
        <end position="235"/>
    </location>
</feature>
<evidence type="ECO:0000256" key="8">
    <source>
        <dbReference type="SAM" id="Phobius"/>
    </source>
</evidence>
<comment type="similarity">
    <text evidence="2">Belongs to the AzlC family.</text>
</comment>
<evidence type="ECO:0000256" key="4">
    <source>
        <dbReference type="ARBA" id="ARBA00022475"/>
    </source>
</evidence>
<evidence type="ECO:0000313" key="9">
    <source>
        <dbReference type="EMBL" id="MCY6484345.1"/>
    </source>
</evidence>
<keyword evidence="5 8" id="KW-0812">Transmembrane</keyword>
<sequence length="242" mass="26045">MEISIQFKDKEEFKMGVKAGIPIFMGYFPISLTFGLIAKNCGLSGALAVIMASVSFTGAAQFIGVNMFAQGIGLSSIIITTVMINARYLLMSFCVANKLTKSVSTKIRALLAFGITDEVFVVSMTKQELKTSFIFGAQLISHVGWVTGTLAGVLLADILPKSISNSIGIAIYIMFLGLLLPAVRESIKIAIVTVIAMLISSIIYWIPLLNKSIGNWRIIITIIAASLIGAVFLPIKEGEDNE</sequence>
<evidence type="ECO:0000256" key="3">
    <source>
        <dbReference type="ARBA" id="ARBA00022448"/>
    </source>
</evidence>
<name>A0ABT4D2E4_9CLOT</name>
<dbReference type="InterPro" id="IPR011606">
    <property type="entry name" value="Brnchd-chn_aa_trnsp_permease"/>
</dbReference>
<feature type="transmembrane region" description="Helical" evidence="8">
    <location>
        <begin position="162"/>
        <end position="180"/>
    </location>
</feature>
<dbReference type="RefSeq" id="WP_268040619.1">
    <property type="nucleotide sequence ID" value="NZ_JAPQER010000002.1"/>
</dbReference>
<feature type="transmembrane region" description="Helical" evidence="8">
    <location>
        <begin position="133"/>
        <end position="156"/>
    </location>
</feature>
<evidence type="ECO:0000256" key="6">
    <source>
        <dbReference type="ARBA" id="ARBA00022989"/>
    </source>
</evidence>
<protein>
    <submittedName>
        <fullName evidence="9">AzlC family ABC transporter permease</fullName>
    </submittedName>
</protein>
<evidence type="ECO:0000313" key="10">
    <source>
        <dbReference type="Proteomes" id="UP001078443"/>
    </source>
</evidence>
<feature type="transmembrane region" description="Helical" evidence="8">
    <location>
        <begin position="187"/>
        <end position="206"/>
    </location>
</feature>
<gene>
    <name evidence="9" type="ORF">OW763_08240</name>
</gene>
<feature type="transmembrane region" description="Helical" evidence="8">
    <location>
        <begin position="71"/>
        <end position="90"/>
    </location>
</feature>